<evidence type="ECO:0000313" key="1">
    <source>
        <dbReference type="EMBL" id="SEV87679.1"/>
    </source>
</evidence>
<accession>A0A1I0MH89</accession>
<dbReference type="EMBL" id="FOIQ01000001">
    <property type="protein sequence ID" value="SEV87679.1"/>
    <property type="molecule type" value="Genomic_DNA"/>
</dbReference>
<sequence>MKEIKKKYERPCMKVYETENYPQLLAGSGTADPFDPEDI</sequence>
<name>A0A1I0MH89_9BACT</name>
<dbReference type="AlphaFoldDB" id="A0A1I0MH89"/>
<organism evidence="1 2">
    <name type="scientific">Prevotella aff. ruminicola Tc2-24</name>
    <dbReference type="NCBI Taxonomy" id="81582"/>
    <lineage>
        <taxon>Bacteria</taxon>
        <taxon>Pseudomonadati</taxon>
        <taxon>Bacteroidota</taxon>
        <taxon>Bacteroidia</taxon>
        <taxon>Bacteroidales</taxon>
        <taxon>Prevotellaceae</taxon>
        <taxon>Prevotella</taxon>
    </lineage>
</organism>
<proteinExistence type="predicted"/>
<protein>
    <submittedName>
        <fullName evidence="1">Uncharacterized protein</fullName>
    </submittedName>
</protein>
<reference evidence="1 2" key="1">
    <citation type="submission" date="2016-10" db="EMBL/GenBank/DDBJ databases">
        <authorList>
            <person name="de Groot N.N."/>
        </authorList>
    </citation>
    <scope>NUCLEOTIDE SEQUENCE [LARGE SCALE GENOMIC DNA]</scope>
    <source>
        <strain evidence="1 2">TC2-24</strain>
    </source>
</reference>
<gene>
    <name evidence="1" type="ORF">SAMN04487850_0662</name>
</gene>
<keyword evidence="2" id="KW-1185">Reference proteome</keyword>
<dbReference type="Proteomes" id="UP000199373">
    <property type="component" value="Unassembled WGS sequence"/>
</dbReference>
<evidence type="ECO:0000313" key="2">
    <source>
        <dbReference type="Proteomes" id="UP000199373"/>
    </source>
</evidence>